<proteinExistence type="predicted"/>
<accession>A0A3L8AER1</accession>
<dbReference type="AlphaFoldDB" id="A0A3L8AER1"/>
<feature type="transmembrane region" description="Helical" evidence="6">
    <location>
        <begin position="313"/>
        <end position="330"/>
    </location>
</feature>
<keyword evidence="4 6" id="KW-1133">Transmembrane helix</keyword>
<feature type="transmembrane region" description="Helical" evidence="6">
    <location>
        <begin position="162"/>
        <end position="183"/>
    </location>
</feature>
<feature type="transmembrane region" description="Helical" evidence="6">
    <location>
        <begin position="94"/>
        <end position="116"/>
    </location>
</feature>
<comment type="subcellular location">
    <subcellularLocation>
        <location evidence="1">Cell membrane</location>
        <topology evidence="1">Multi-pass membrane protein</topology>
    </subcellularLocation>
</comment>
<keyword evidence="3 6" id="KW-0812">Transmembrane</keyword>
<feature type="transmembrane region" description="Helical" evidence="6">
    <location>
        <begin position="189"/>
        <end position="210"/>
    </location>
</feature>
<evidence type="ECO:0000256" key="1">
    <source>
        <dbReference type="ARBA" id="ARBA00004651"/>
    </source>
</evidence>
<evidence type="ECO:0000256" key="3">
    <source>
        <dbReference type="ARBA" id="ARBA00022692"/>
    </source>
</evidence>
<feature type="transmembrane region" description="Helical" evidence="6">
    <location>
        <begin position="50"/>
        <end position="74"/>
    </location>
</feature>
<comment type="caution">
    <text evidence="7">The sequence shown here is derived from an EMBL/GenBank/DDBJ whole genome shotgun (WGS) entry which is preliminary data.</text>
</comment>
<dbReference type="GO" id="GO:0015297">
    <property type="term" value="F:antiporter activity"/>
    <property type="evidence" value="ECO:0007669"/>
    <property type="project" value="InterPro"/>
</dbReference>
<dbReference type="InterPro" id="IPR002528">
    <property type="entry name" value="MATE_fam"/>
</dbReference>
<evidence type="ECO:0000256" key="5">
    <source>
        <dbReference type="ARBA" id="ARBA00023136"/>
    </source>
</evidence>
<organism evidence="7 8">
    <name type="scientific">Bacteroides acidifaciens</name>
    <dbReference type="NCBI Taxonomy" id="85831"/>
    <lineage>
        <taxon>Bacteria</taxon>
        <taxon>Pseudomonadati</taxon>
        <taxon>Bacteroidota</taxon>
        <taxon>Bacteroidia</taxon>
        <taxon>Bacteroidales</taxon>
        <taxon>Bacteroidaceae</taxon>
        <taxon>Bacteroides</taxon>
    </lineage>
</organism>
<dbReference type="GO" id="GO:0042910">
    <property type="term" value="F:xenobiotic transmembrane transporter activity"/>
    <property type="evidence" value="ECO:0007669"/>
    <property type="project" value="InterPro"/>
</dbReference>
<feature type="transmembrane region" description="Helical" evidence="6">
    <location>
        <begin position="382"/>
        <end position="401"/>
    </location>
</feature>
<evidence type="ECO:0000256" key="6">
    <source>
        <dbReference type="SAM" id="Phobius"/>
    </source>
</evidence>
<dbReference type="EMBL" id="RAZM01000009">
    <property type="protein sequence ID" value="RLT81113.1"/>
    <property type="molecule type" value="Genomic_DNA"/>
</dbReference>
<feature type="transmembrane region" description="Helical" evidence="6">
    <location>
        <begin position="128"/>
        <end position="150"/>
    </location>
</feature>
<reference evidence="7 8" key="1">
    <citation type="submission" date="2018-09" db="EMBL/GenBank/DDBJ databases">
        <title>Murine metabolic-syndrome-specific gut microbial biobank.</title>
        <authorList>
            <person name="Liu C."/>
        </authorList>
    </citation>
    <scope>NUCLEOTIDE SEQUENCE [LARGE SCALE GENOMIC DNA]</scope>
    <source>
        <strain evidence="7 8">0.1X-D8-26</strain>
    </source>
</reference>
<keyword evidence="2" id="KW-1003">Cell membrane</keyword>
<feature type="transmembrane region" description="Helical" evidence="6">
    <location>
        <begin position="407"/>
        <end position="426"/>
    </location>
</feature>
<feature type="transmembrane region" description="Helical" evidence="6">
    <location>
        <begin position="17"/>
        <end position="38"/>
    </location>
</feature>
<evidence type="ECO:0000256" key="2">
    <source>
        <dbReference type="ARBA" id="ARBA00022475"/>
    </source>
</evidence>
<protein>
    <submittedName>
        <fullName evidence="7">Lipopolysaccharide biosynthesis protein</fullName>
    </submittedName>
</protein>
<feature type="transmembrane region" description="Helical" evidence="6">
    <location>
        <begin position="350"/>
        <end position="370"/>
    </location>
</feature>
<dbReference type="Proteomes" id="UP000267159">
    <property type="component" value="Unassembled WGS sequence"/>
</dbReference>
<dbReference type="InterPro" id="IPR050833">
    <property type="entry name" value="Poly_Biosynth_Transport"/>
</dbReference>
<feature type="transmembrane region" description="Helical" evidence="6">
    <location>
        <begin position="438"/>
        <end position="465"/>
    </location>
</feature>
<sequence>MLQDISSDNKRIAKNTFLLYCRMLILLVLGLFTSRVILQALGVENYGIQSVVVGFLGIFSFITSSMTTAIGRFITVEIGKNNLFRLKQVFSASVTVQFLMGILILFLVETFGYWFLQTKMNIPEGRETAALCCLHCAAISSTLSLFTIPFQSCIIAHEKMGAFAYLSLFEAFMKLLICYLVFVSPGDKLITYAILLVITNFLNISFYVIYSLRKFEECTFVFTFDKRLFKEMWNFAGWNMFGNGAWILNTQGVNMLLNIYFGVIVNAARGVADQVNNIILMFVNNFMMALNPQITKSYAAGNKEYAFSLACRGSRFSFYIMYLLGLPLMIEAKQILQLWLGTPPEQSDAFLVWIILSSFTTTIGNTISTLQMAQGNIKRYQTIMTSFTSLIFPFTWIAYYLGGTPIYTYYIFAFIYWCLIFLRFRLVHASTGISFHQYLVGVVLRCHAVGIVSAIIPLLIAHIMYPSFLRLLFVCIASTVSIVLTIYAIGLEKNERAMIISKVRLTFIH</sequence>
<dbReference type="Pfam" id="PF01554">
    <property type="entry name" value="MatE"/>
    <property type="match status" value="1"/>
</dbReference>
<dbReference type="GO" id="GO:0005886">
    <property type="term" value="C:plasma membrane"/>
    <property type="evidence" value="ECO:0007669"/>
    <property type="project" value="UniProtKB-SubCell"/>
</dbReference>
<gene>
    <name evidence="7" type="ORF">D7Y07_04725</name>
</gene>
<dbReference type="PANTHER" id="PTHR30250">
    <property type="entry name" value="PST FAMILY PREDICTED COLANIC ACID TRANSPORTER"/>
    <property type="match status" value="1"/>
</dbReference>
<keyword evidence="5 6" id="KW-0472">Membrane</keyword>
<evidence type="ECO:0000256" key="4">
    <source>
        <dbReference type="ARBA" id="ARBA00022989"/>
    </source>
</evidence>
<name>A0A3L8AER1_9BACE</name>
<dbReference type="PANTHER" id="PTHR30250:SF26">
    <property type="entry name" value="PSMA PROTEIN"/>
    <property type="match status" value="1"/>
</dbReference>
<evidence type="ECO:0000313" key="7">
    <source>
        <dbReference type="EMBL" id="RLT81113.1"/>
    </source>
</evidence>
<feature type="transmembrane region" description="Helical" evidence="6">
    <location>
        <begin position="471"/>
        <end position="491"/>
    </location>
</feature>
<evidence type="ECO:0000313" key="8">
    <source>
        <dbReference type="Proteomes" id="UP000267159"/>
    </source>
</evidence>